<dbReference type="GO" id="GO:0003677">
    <property type="term" value="F:DNA binding"/>
    <property type="evidence" value="ECO:0007669"/>
    <property type="project" value="InterPro"/>
</dbReference>
<evidence type="ECO:0000313" key="2">
    <source>
        <dbReference type="EMBL" id="PEH90259.1"/>
    </source>
</evidence>
<dbReference type="SUPFAM" id="SSF47413">
    <property type="entry name" value="lambda repressor-like DNA-binding domains"/>
    <property type="match status" value="1"/>
</dbReference>
<reference evidence="3" key="1">
    <citation type="submission" date="2017-09" db="EMBL/GenBank/DDBJ databases">
        <title>FDA dAtabase for Regulatory Grade micrObial Sequences (FDA-ARGOS): Supporting development and validation of Infectious Disease Dx tests.</title>
        <authorList>
            <person name="Minogue T."/>
            <person name="Wolcott M."/>
            <person name="Wasieloski L."/>
            <person name="Aguilar W."/>
            <person name="Moore D."/>
            <person name="Tallon L."/>
            <person name="Sadzewicz L."/>
            <person name="Ott S."/>
            <person name="Zhao X."/>
            <person name="Nagaraj S."/>
            <person name="Vavikolanu K."/>
            <person name="Aluvathingal J."/>
            <person name="Nadendla S."/>
            <person name="Sichtig H."/>
        </authorList>
    </citation>
    <scope>NUCLEOTIDE SEQUENCE [LARGE SCALE GENOMIC DNA]</scope>
    <source>
        <strain evidence="3">FDAARGOS_394</strain>
    </source>
</reference>
<evidence type="ECO:0000313" key="3">
    <source>
        <dbReference type="Proteomes" id="UP000220246"/>
    </source>
</evidence>
<organism evidence="2 3">
    <name type="scientific">Comamonas terrigena</name>
    <dbReference type="NCBI Taxonomy" id="32013"/>
    <lineage>
        <taxon>Bacteria</taxon>
        <taxon>Pseudomonadati</taxon>
        <taxon>Pseudomonadota</taxon>
        <taxon>Betaproteobacteria</taxon>
        <taxon>Burkholderiales</taxon>
        <taxon>Comamonadaceae</taxon>
        <taxon>Comamonas</taxon>
    </lineage>
</organism>
<dbReference type="InterPro" id="IPR010982">
    <property type="entry name" value="Lambda_DNA-bd_dom_sf"/>
</dbReference>
<proteinExistence type="predicted"/>
<dbReference type="EMBL" id="PDEA01000001">
    <property type="protein sequence ID" value="PEH90259.1"/>
    <property type="molecule type" value="Genomic_DNA"/>
</dbReference>
<dbReference type="AlphaFoldDB" id="A0A2A7UY42"/>
<dbReference type="PROSITE" id="PS50943">
    <property type="entry name" value="HTH_CROC1"/>
    <property type="match status" value="1"/>
</dbReference>
<comment type="caution">
    <text evidence="2">The sequence shown here is derived from an EMBL/GenBank/DDBJ whole genome shotgun (WGS) entry which is preliminary data.</text>
</comment>
<dbReference type="STRING" id="1219032.GCA_001515545_00999"/>
<feature type="domain" description="HTH cro/C1-type" evidence="1">
    <location>
        <begin position="30"/>
        <end position="69"/>
    </location>
</feature>
<dbReference type="InterPro" id="IPR001387">
    <property type="entry name" value="Cro/C1-type_HTH"/>
</dbReference>
<dbReference type="Gene3D" id="1.10.260.40">
    <property type="entry name" value="lambda repressor-like DNA-binding domains"/>
    <property type="match status" value="1"/>
</dbReference>
<evidence type="ECO:0000259" key="1">
    <source>
        <dbReference type="PROSITE" id="PS50943"/>
    </source>
</evidence>
<dbReference type="Pfam" id="PF01381">
    <property type="entry name" value="HTH_3"/>
    <property type="match status" value="1"/>
</dbReference>
<keyword evidence="3" id="KW-1185">Reference proteome</keyword>
<dbReference type="CDD" id="cd00093">
    <property type="entry name" value="HTH_XRE"/>
    <property type="match status" value="1"/>
</dbReference>
<sequence>MIHGMPRQNTRPTDFPPAVQQQIARLAECIVAARKALGETQAQWAARLGISQPTMARLERGDASVSAATYILCLSQLNPQLDLTVLLPRSTAPAAPAHPSAASAKTAATVAAPATPSAATGVDDFVSLLASWAPASV</sequence>
<gene>
    <name evidence="2" type="ORF">CRM82_18200</name>
</gene>
<accession>A0A2A7UY42</accession>
<dbReference type="Proteomes" id="UP000220246">
    <property type="component" value="Unassembled WGS sequence"/>
</dbReference>
<protein>
    <submittedName>
        <fullName evidence="2">Transcriptional regulator</fullName>
    </submittedName>
</protein>
<name>A0A2A7UY42_COMTR</name>